<comment type="similarity">
    <text evidence="7">Belongs to the binding-protein-dependent transport system permease family.</text>
</comment>
<evidence type="ECO:0000256" key="1">
    <source>
        <dbReference type="ARBA" id="ARBA00004651"/>
    </source>
</evidence>
<dbReference type="AlphaFoldDB" id="A0A7M1SQX7"/>
<feature type="transmembrane region" description="Helical" evidence="7">
    <location>
        <begin position="9"/>
        <end position="27"/>
    </location>
</feature>
<dbReference type="CDD" id="cd06261">
    <property type="entry name" value="TM_PBP2"/>
    <property type="match status" value="1"/>
</dbReference>
<dbReference type="EMBL" id="CP063169">
    <property type="protein sequence ID" value="QOR69851.1"/>
    <property type="molecule type" value="Genomic_DNA"/>
</dbReference>
<feature type="transmembrane region" description="Helical" evidence="7">
    <location>
        <begin position="283"/>
        <end position="307"/>
    </location>
</feature>
<gene>
    <name evidence="9" type="ORF">IM660_14475</name>
</gene>
<keyword evidence="6 7" id="KW-0472">Membrane</keyword>
<dbReference type="GO" id="GO:0005886">
    <property type="term" value="C:plasma membrane"/>
    <property type="evidence" value="ECO:0007669"/>
    <property type="project" value="UniProtKB-SubCell"/>
</dbReference>
<organism evidence="9 10">
    <name type="scientific">Ruania alkalisoli</name>
    <dbReference type="NCBI Taxonomy" id="2779775"/>
    <lineage>
        <taxon>Bacteria</taxon>
        <taxon>Bacillati</taxon>
        <taxon>Actinomycetota</taxon>
        <taxon>Actinomycetes</taxon>
        <taxon>Micrococcales</taxon>
        <taxon>Ruaniaceae</taxon>
        <taxon>Ruania</taxon>
    </lineage>
</organism>
<evidence type="ECO:0000256" key="2">
    <source>
        <dbReference type="ARBA" id="ARBA00022448"/>
    </source>
</evidence>
<evidence type="ECO:0000256" key="7">
    <source>
        <dbReference type="RuleBase" id="RU363032"/>
    </source>
</evidence>
<evidence type="ECO:0000313" key="10">
    <source>
        <dbReference type="Proteomes" id="UP000593758"/>
    </source>
</evidence>
<evidence type="ECO:0000256" key="3">
    <source>
        <dbReference type="ARBA" id="ARBA00022475"/>
    </source>
</evidence>
<feature type="transmembrane region" description="Helical" evidence="7">
    <location>
        <begin position="433"/>
        <end position="453"/>
    </location>
</feature>
<keyword evidence="4 7" id="KW-0812">Transmembrane</keyword>
<evidence type="ECO:0000313" key="9">
    <source>
        <dbReference type="EMBL" id="QOR69851.1"/>
    </source>
</evidence>
<feature type="transmembrane region" description="Helical" evidence="7">
    <location>
        <begin position="479"/>
        <end position="504"/>
    </location>
</feature>
<accession>A0A7M1SQX7</accession>
<comment type="subcellular location">
    <subcellularLocation>
        <location evidence="1 7">Cell membrane</location>
        <topology evidence="1 7">Multi-pass membrane protein</topology>
    </subcellularLocation>
</comment>
<keyword evidence="5 7" id="KW-1133">Transmembrane helix</keyword>
<evidence type="ECO:0000256" key="6">
    <source>
        <dbReference type="ARBA" id="ARBA00023136"/>
    </source>
</evidence>
<feature type="transmembrane region" description="Helical" evidence="7">
    <location>
        <begin position="91"/>
        <end position="119"/>
    </location>
</feature>
<feature type="transmembrane region" description="Helical" evidence="7">
    <location>
        <begin position="314"/>
        <end position="332"/>
    </location>
</feature>
<keyword evidence="10" id="KW-1185">Reference proteome</keyword>
<dbReference type="PANTHER" id="PTHR43163:SF6">
    <property type="entry name" value="DIPEPTIDE TRANSPORT SYSTEM PERMEASE PROTEIN DPPB-RELATED"/>
    <property type="match status" value="1"/>
</dbReference>
<dbReference type="Gene3D" id="1.10.3720.10">
    <property type="entry name" value="MetI-like"/>
    <property type="match status" value="1"/>
</dbReference>
<evidence type="ECO:0000259" key="8">
    <source>
        <dbReference type="PROSITE" id="PS50928"/>
    </source>
</evidence>
<dbReference type="PANTHER" id="PTHR43163">
    <property type="entry name" value="DIPEPTIDE TRANSPORT SYSTEM PERMEASE PROTEIN DPPB-RELATED"/>
    <property type="match status" value="1"/>
</dbReference>
<dbReference type="InterPro" id="IPR035906">
    <property type="entry name" value="MetI-like_sf"/>
</dbReference>
<dbReference type="Proteomes" id="UP000593758">
    <property type="component" value="Chromosome"/>
</dbReference>
<feature type="transmembrane region" description="Helical" evidence="7">
    <location>
        <begin position="197"/>
        <end position="216"/>
    </location>
</feature>
<feature type="transmembrane region" description="Helical" evidence="7">
    <location>
        <begin position="253"/>
        <end position="271"/>
    </location>
</feature>
<dbReference type="KEGG" id="halt:IM660_14475"/>
<feature type="domain" description="ABC transmembrane type-1" evidence="8">
    <location>
        <begin position="96"/>
        <end position="501"/>
    </location>
</feature>
<dbReference type="Pfam" id="PF00528">
    <property type="entry name" value="BPD_transp_1"/>
    <property type="match status" value="1"/>
</dbReference>
<feature type="transmembrane region" description="Helical" evidence="7">
    <location>
        <begin position="131"/>
        <end position="149"/>
    </location>
</feature>
<feature type="transmembrane region" description="Helical" evidence="7">
    <location>
        <begin position="375"/>
        <end position="393"/>
    </location>
</feature>
<dbReference type="InterPro" id="IPR000515">
    <property type="entry name" value="MetI-like"/>
</dbReference>
<feature type="transmembrane region" description="Helical" evidence="7">
    <location>
        <begin position="169"/>
        <end position="190"/>
    </location>
</feature>
<dbReference type="GO" id="GO:0055085">
    <property type="term" value="P:transmembrane transport"/>
    <property type="evidence" value="ECO:0007669"/>
    <property type="project" value="InterPro"/>
</dbReference>
<dbReference type="SUPFAM" id="SSF161098">
    <property type="entry name" value="MetI-like"/>
    <property type="match status" value="1"/>
</dbReference>
<proteinExistence type="inferred from homology"/>
<evidence type="ECO:0000256" key="5">
    <source>
        <dbReference type="ARBA" id="ARBA00022989"/>
    </source>
</evidence>
<feature type="transmembrane region" description="Helical" evidence="7">
    <location>
        <begin position="228"/>
        <end position="246"/>
    </location>
</feature>
<sequence length="512" mass="56198">MLTFIVRRVLIGVGILFVSSLIMYLLVDLTIDPLEDLRLSTDPSKDLQIEQRIELLNLNDPVLLRYLWWLGAFVTGDLGTAWTTGRDVADILASAIVSTIQLVTAATFLAIFLGIAVGIVSALRQYTTFDYLITFLSFLLYSLPSFWIAVLLKQWGAIGYNDFLRDPVIAIPVMAAIAAVMGLLWSLAFGGDVKRRLTVGGSAAGVTLAVLLYIQLTDWWSQPNIGPLLLTISALALALGVTTLSSGLRNRRALYTSLTVAVLGVALYFPMQFGFYYLGAWGLMNWGTALGLGVLAALVGAGIGLLFRGPDWRISARTGALTAVPVAALIFIDRVMQVWDDYMASNIIRGRPIATIGDRTPNLEGDFWVTTLDQYTHLLLPTISLMLLSFAGYTRYARGSMLEVMNQDYIRTARAKGLTERTVVMRHGFRNSLIPMATIVPIDIITLIGGAIITENIFNRPGMGQMFIRHLNTNDIEPVMAYLIIVAFLAIVANIVADLIYAVLDPRIRVNA</sequence>
<dbReference type="RefSeq" id="WP_193496539.1">
    <property type="nucleotide sequence ID" value="NZ_CP063169.1"/>
</dbReference>
<protein>
    <submittedName>
        <fullName evidence="9">ABC transporter permease subunit</fullName>
    </submittedName>
</protein>
<evidence type="ECO:0000256" key="4">
    <source>
        <dbReference type="ARBA" id="ARBA00022692"/>
    </source>
</evidence>
<name>A0A7M1SQX7_9MICO</name>
<keyword evidence="2 7" id="KW-0813">Transport</keyword>
<dbReference type="PROSITE" id="PS50928">
    <property type="entry name" value="ABC_TM1"/>
    <property type="match status" value="1"/>
</dbReference>
<reference evidence="9 10" key="1">
    <citation type="submission" date="2020-10" db="EMBL/GenBank/DDBJ databases">
        <title>Haloactinobacterium sp. RN3S43, a bacterium isolated from saline soil.</title>
        <authorList>
            <person name="Sun J.-Q."/>
        </authorList>
    </citation>
    <scope>NUCLEOTIDE SEQUENCE [LARGE SCALE GENOMIC DNA]</scope>
    <source>
        <strain evidence="9 10">RN3S43</strain>
    </source>
</reference>
<keyword evidence="3" id="KW-1003">Cell membrane</keyword>